<keyword evidence="4" id="KW-1185">Reference proteome</keyword>
<evidence type="ECO:0000256" key="1">
    <source>
        <dbReference type="ARBA" id="ARBA00013191"/>
    </source>
</evidence>
<dbReference type="InterPro" id="IPR016039">
    <property type="entry name" value="Thiolase-like"/>
</dbReference>
<dbReference type="EC" id="2.3.1.41" evidence="1"/>
<evidence type="ECO:0000256" key="2">
    <source>
        <dbReference type="ARBA" id="ARBA00022679"/>
    </source>
</evidence>
<comment type="caution">
    <text evidence="3">The sequence shown here is derived from an EMBL/GenBank/DDBJ whole genome shotgun (WGS) entry which is preliminary data.</text>
</comment>
<dbReference type="InterPro" id="IPR000794">
    <property type="entry name" value="Beta-ketoacyl_synthase"/>
</dbReference>
<protein>
    <recommendedName>
        <fullName evidence="1">beta-ketoacyl-[acyl-carrier-protein] synthase I</fullName>
        <ecNumber evidence="1">2.3.1.41</ecNumber>
    </recommendedName>
</protein>
<accession>A0AAD3TED6</accession>
<dbReference type="Gene3D" id="3.40.47.10">
    <property type="match status" value="1"/>
</dbReference>
<gene>
    <name evidence="3" type="ORF">Nepgr_029312</name>
</gene>
<evidence type="ECO:0000313" key="3">
    <source>
        <dbReference type="EMBL" id="GMH27469.1"/>
    </source>
</evidence>
<dbReference type="GO" id="GO:0006633">
    <property type="term" value="P:fatty acid biosynthetic process"/>
    <property type="evidence" value="ECO:0007669"/>
    <property type="project" value="TreeGrafter"/>
</dbReference>
<dbReference type="Proteomes" id="UP001279734">
    <property type="component" value="Unassembled WGS sequence"/>
</dbReference>
<dbReference type="SUPFAM" id="SSF53901">
    <property type="entry name" value="Thiolase-like"/>
    <property type="match status" value="1"/>
</dbReference>
<name>A0AAD3TED6_NEPGR</name>
<dbReference type="EMBL" id="BSYO01000033">
    <property type="protein sequence ID" value="GMH27469.1"/>
    <property type="molecule type" value="Genomic_DNA"/>
</dbReference>
<organism evidence="3 4">
    <name type="scientific">Nepenthes gracilis</name>
    <name type="common">Slender pitcher plant</name>
    <dbReference type="NCBI Taxonomy" id="150966"/>
    <lineage>
        <taxon>Eukaryota</taxon>
        <taxon>Viridiplantae</taxon>
        <taxon>Streptophyta</taxon>
        <taxon>Embryophyta</taxon>
        <taxon>Tracheophyta</taxon>
        <taxon>Spermatophyta</taxon>
        <taxon>Magnoliopsida</taxon>
        <taxon>eudicotyledons</taxon>
        <taxon>Gunneridae</taxon>
        <taxon>Pentapetalae</taxon>
        <taxon>Caryophyllales</taxon>
        <taxon>Nepenthaceae</taxon>
        <taxon>Nepenthes</taxon>
    </lineage>
</organism>
<keyword evidence="2" id="KW-0808">Transferase</keyword>
<dbReference type="PANTHER" id="PTHR11712:SF336">
    <property type="entry name" value="3-OXOACYL-[ACYL-CARRIER-PROTEIN] SYNTHASE, MITOCHONDRIAL"/>
    <property type="match status" value="1"/>
</dbReference>
<dbReference type="AlphaFoldDB" id="A0AAD3TED6"/>
<proteinExistence type="predicted"/>
<dbReference type="PANTHER" id="PTHR11712">
    <property type="entry name" value="POLYKETIDE SYNTHASE-RELATED"/>
    <property type="match status" value="1"/>
</dbReference>
<reference evidence="3" key="1">
    <citation type="submission" date="2023-05" db="EMBL/GenBank/DDBJ databases">
        <title>Nepenthes gracilis genome sequencing.</title>
        <authorList>
            <person name="Fukushima K."/>
        </authorList>
    </citation>
    <scope>NUCLEOTIDE SEQUENCE</scope>
    <source>
        <strain evidence="3">SING2019-196</strain>
    </source>
</reference>
<dbReference type="GO" id="GO:0005739">
    <property type="term" value="C:mitochondrion"/>
    <property type="evidence" value="ECO:0007669"/>
    <property type="project" value="TreeGrafter"/>
</dbReference>
<evidence type="ECO:0000313" key="4">
    <source>
        <dbReference type="Proteomes" id="UP001279734"/>
    </source>
</evidence>
<sequence length="231" mass="25624">MTAASMIVFGTVSSPLRRPSNTRTLMAIDFPRLRFVAGSALSERNNDPRTASMPWDKDRDGFVMGEDAEILILESLEHAMKRDAPIIAESLGGAVNCDACHITDPRSDGLGVSSCIEKSLKDAGVSPEEFSVASLSFMHPQNFEAQILRMHVSLVKFEAFTVPYSWILHAVHDSAVPWCCWGFGSHYYSESCHHRLASSQCERCNPIPSALAFISEPLFEIRLWCSPTQML</sequence>
<dbReference type="GO" id="GO:0004315">
    <property type="term" value="F:3-oxoacyl-[acyl-carrier-protein] synthase activity"/>
    <property type="evidence" value="ECO:0007669"/>
    <property type="project" value="UniProtKB-EC"/>
</dbReference>